<gene>
    <name evidence="2" type="ORF">SMN809_LOCUS4341</name>
</gene>
<sequence>MCRANSAEILHSPQQHQRDYTFPMWGECRQKKHFEPFFVAYENRRLVIDQDAFDHHVTFIVHRLINSSSTSLPASSTIDHQADTPPPRARRSFWQYFRCTVVTIFVSQTGILLSILAADYGSFFSASSTSTLVWKNVLFCETRSERSVEVYI</sequence>
<dbReference type="Proteomes" id="UP000676336">
    <property type="component" value="Unassembled WGS sequence"/>
</dbReference>
<evidence type="ECO:0000313" key="3">
    <source>
        <dbReference type="Proteomes" id="UP000676336"/>
    </source>
</evidence>
<dbReference type="EMBL" id="CAJOBI010000992">
    <property type="protein sequence ID" value="CAF3857055.1"/>
    <property type="molecule type" value="Genomic_DNA"/>
</dbReference>
<accession>A0A8S2KN75</accession>
<feature type="non-terminal residue" evidence="2">
    <location>
        <position position="1"/>
    </location>
</feature>
<evidence type="ECO:0000313" key="2">
    <source>
        <dbReference type="EMBL" id="CAF3857055.1"/>
    </source>
</evidence>
<keyword evidence="1" id="KW-0812">Transmembrane</keyword>
<name>A0A8S2KN75_9BILA</name>
<reference evidence="2" key="1">
    <citation type="submission" date="2021-02" db="EMBL/GenBank/DDBJ databases">
        <authorList>
            <person name="Nowell W R."/>
        </authorList>
    </citation>
    <scope>NUCLEOTIDE SEQUENCE</scope>
</reference>
<keyword evidence="1" id="KW-1133">Transmembrane helix</keyword>
<proteinExistence type="predicted"/>
<organism evidence="2 3">
    <name type="scientific">Rotaria magnacalcarata</name>
    <dbReference type="NCBI Taxonomy" id="392030"/>
    <lineage>
        <taxon>Eukaryota</taxon>
        <taxon>Metazoa</taxon>
        <taxon>Spiralia</taxon>
        <taxon>Gnathifera</taxon>
        <taxon>Rotifera</taxon>
        <taxon>Eurotatoria</taxon>
        <taxon>Bdelloidea</taxon>
        <taxon>Philodinida</taxon>
        <taxon>Philodinidae</taxon>
        <taxon>Rotaria</taxon>
    </lineage>
</organism>
<protein>
    <submittedName>
        <fullName evidence="2">Uncharacterized protein</fullName>
    </submittedName>
</protein>
<dbReference type="AlphaFoldDB" id="A0A8S2KN75"/>
<comment type="caution">
    <text evidence="2">The sequence shown here is derived from an EMBL/GenBank/DDBJ whole genome shotgun (WGS) entry which is preliminary data.</text>
</comment>
<keyword evidence="1" id="KW-0472">Membrane</keyword>
<feature type="non-terminal residue" evidence="2">
    <location>
        <position position="152"/>
    </location>
</feature>
<evidence type="ECO:0000256" key="1">
    <source>
        <dbReference type="SAM" id="Phobius"/>
    </source>
</evidence>
<feature type="transmembrane region" description="Helical" evidence="1">
    <location>
        <begin position="96"/>
        <end position="118"/>
    </location>
</feature>